<geneLocation type="mitochondrion" evidence="6"/>
<keyword evidence="4" id="KW-1133">Transmembrane helix</keyword>
<keyword evidence="1" id="KW-0813">Transport</keyword>
<evidence type="ECO:0000313" key="6">
    <source>
        <dbReference type="EMBL" id="AAO49115.1"/>
    </source>
</evidence>
<protein>
    <submittedName>
        <fullName evidence="6">NADH dehydrogenase 5</fullName>
    </submittedName>
</protein>
<accession>Q85KG7</accession>
<feature type="transmembrane region" description="Helical" evidence="4">
    <location>
        <begin position="13"/>
        <end position="34"/>
    </location>
</feature>
<reference evidence="6" key="1">
    <citation type="journal article" date="2003" name="J. Mol. Evol.">
        <title>Frequent mitochondrial gene rearrangements at the hymenopteran nad3-nad5 junction.</title>
        <authorList>
            <person name="Dowton M."/>
            <person name="Castro L.R."/>
            <person name="Campbell S.L."/>
            <person name="Bargon S.D."/>
            <person name="Austin A.D."/>
        </authorList>
    </citation>
    <scope>NUCLEOTIDE SEQUENCE</scope>
    <source>
        <strain evidence="6">M222</strain>
    </source>
</reference>
<feature type="non-terminal residue" evidence="6">
    <location>
        <position position="1"/>
    </location>
</feature>
<feature type="transmembrane region" description="Helical" evidence="4">
    <location>
        <begin position="85"/>
        <end position="105"/>
    </location>
</feature>
<evidence type="ECO:0000259" key="5">
    <source>
        <dbReference type="Pfam" id="PF06455"/>
    </source>
</evidence>
<dbReference type="InterPro" id="IPR010934">
    <property type="entry name" value="NADH_DH_su5_C"/>
</dbReference>
<evidence type="ECO:0000256" key="3">
    <source>
        <dbReference type="ARBA" id="ARBA00023027"/>
    </source>
</evidence>
<feature type="domain" description="NADH dehydrogenase subunit 5 C-terminal" evidence="5">
    <location>
        <begin position="29"/>
        <end position="191"/>
    </location>
</feature>
<feature type="transmembrane region" description="Helical" evidence="4">
    <location>
        <begin position="55"/>
        <end position="79"/>
    </location>
</feature>
<keyword evidence="6" id="KW-0496">Mitochondrion</keyword>
<name>Q85KG7_9HYME</name>
<dbReference type="Pfam" id="PF06455">
    <property type="entry name" value="NADH5_C"/>
    <property type="match status" value="1"/>
</dbReference>
<evidence type="ECO:0000256" key="1">
    <source>
        <dbReference type="ARBA" id="ARBA00022448"/>
    </source>
</evidence>
<keyword evidence="2" id="KW-1278">Translocase</keyword>
<keyword evidence="3" id="KW-0520">NAD</keyword>
<keyword evidence="4" id="KW-0472">Membrane</keyword>
<feature type="transmembrane region" description="Helical" evidence="4">
    <location>
        <begin position="173"/>
        <end position="191"/>
    </location>
</feature>
<dbReference type="EMBL" id="AF489479">
    <property type="protein sequence ID" value="AAO49115.1"/>
    <property type="molecule type" value="Genomic_DNA"/>
</dbReference>
<keyword evidence="4" id="KW-0812">Transmembrane</keyword>
<organism evidence="6">
    <name type="scientific">Rhagigaster sp. M222</name>
    <dbReference type="NCBI Taxonomy" id="161219"/>
    <lineage>
        <taxon>Eukaryota</taxon>
        <taxon>Metazoa</taxon>
        <taxon>Ecdysozoa</taxon>
        <taxon>Arthropoda</taxon>
        <taxon>Hexapoda</taxon>
        <taxon>Insecta</taxon>
        <taxon>Pterygota</taxon>
        <taxon>Neoptera</taxon>
        <taxon>Endopterygota</taxon>
        <taxon>Hymenoptera</taxon>
        <taxon>Apocrita</taxon>
        <taxon>Aculeata</taxon>
        <taxon>Thynnoidea</taxon>
        <taxon>Thynnidae</taxon>
        <taxon>Thynninae</taxon>
        <taxon>Rhagigaster</taxon>
    </lineage>
</organism>
<evidence type="ECO:0000256" key="2">
    <source>
        <dbReference type="ARBA" id="ARBA00022967"/>
    </source>
</evidence>
<evidence type="ECO:0000256" key="4">
    <source>
        <dbReference type="SAM" id="Phobius"/>
    </source>
</evidence>
<sequence length="192" mass="22741">YIIEYMFMSKMNLMSMGMVIISTIFTISYSTRMMMYLSISYGKMPSLISIDNNKLMNLSGVILFFMSVFSGSMFSWIYFDSMDLINLSIINKLIILSILMMGLILGKFIYRFNFIKMSYLVELILKMFLTDLNNAYLTHIMNKMSLSYINIDYEWMETSSLLVFFLLKKTNHFNFSFYGFIMFFVFMLIVMI</sequence>
<dbReference type="AlphaFoldDB" id="Q85KG7"/>
<proteinExistence type="predicted"/>